<protein>
    <recommendedName>
        <fullName evidence="1">CRAL-TRIO domain-containing protein</fullName>
    </recommendedName>
</protein>
<dbReference type="PANTHER" id="PTHR46226">
    <property type="entry name" value="CRAL-TRIO DOMAIN-CONTAINING PROTEIN"/>
    <property type="match status" value="1"/>
</dbReference>
<dbReference type="CDD" id="cd00170">
    <property type="entry name" value="SEC14"/>
    <property type="match status" value="1"/>
</dbReference>
<proteinExistence type="predicted"/>
<dbReference type="SUPFAM" id="SSF46938">
    <property type="entry name" value="CRAL/TRIO N-terminal domain"/>
    <property type="match status" value="1"/>
</dbReference>
<dbReference type="Pfam" id="PF00650">
    <property type="entry name" value="CRAL_TRIO"/>
    <property type="match status" value="1"/>
</dbReference>
<dbReference type="InterPro" id="IPR036865">
    <property type="entry name" value="CRAL-TRIO_dom_sf"/>
</dbReference>
<dbReference type="PANTHER" id="PTHR46226:SF5">
    <property type="entry name" value="PHOSPHATIDYLINOSITOL_PHOSPHATIDYLCHOLINE TRANSFER PROTEIN SFH2"/>
    <property type="match status" value="1"/>
</dbReference>
<dbReference type="SMART" id="SM01100">
    <property type="entry name" value="CRAL_TRIO_N"/>
    <property type="match status" value="1"/>
</dbReference>
<evidence type="ECO:0000313" key="2">
    <source>
        <dbReference type="EMBL" id="KAK4782571.1"/>
    </source>
</evidence>
<accession>A0AAN7LKJ1</accession>
<gene>
    <name evidence="2" type="ORF">SAY86_016673</name>
</gene>
<dbReference type="SMART" id="SM00516">
    <property type="entry name" value="SEC14"/>
    <property type="match status" value="1"/>
</dbReference>
<feature type="domain" description="CRAL-TRIO" evidence="1">
    <location>
        <begin position="81"/>
        <end position="252"/>
    </location>
</feature>
<dbReference type="Pfam" id="PF03765">
    <property type="entry name" value="CRAL_TRIO_N"/>
    <property type="match status" value="1"/>
</dbReference>
<dbReference type="PROSITE" id="PS50191">
    <property type="entry name" value="CRAL_TRIO"/>
    <property type="match status" value="1"/>
</dbReference>
<sequence length="346" mass="39220">MGSLSNQDSATTHFQSLMEEVDGPLKSEYEIVHQGYPRETLVRFLKARDWNVARAHKMLIDSLKWRTQNDIKSILTRPIVPADLYRAVRDTQLVGLSGFTRLGRPVIAIGVGLSTYDKASVNYYVQSHIQMNEYRDRVVLPYATKKYGRYIGTCVKILDMTGLKLSALNQIKLLTTISTIDDLNYPEKTETYYIVNPPRIFSACWKVVNPLLQERTRRKIQVLHGCPTDELLKIMDYSSLPHFCRGESSPSSYDSDNVTSSDDCFSLDHNFHQQLYNYIKQQALLVDSPVVKQGSVHVTFPEPEPQEASIAQTIESEFHRLGDSKGGIMGMISSGLKVNGSWKSLF</sequence>
<evidence type="ECO:0000259" key="1">
    <source>
        <dbReference type="PROSITE" id="PS50191"/>
    </source>
</evidence>
<evidence type="ECO:0000313" key="3">
    <source>
        <dbReference type="Proteomes" id="UP001346149"/>
    </source>
</evidence>
<dbReference type="InterPro" id="IPR036273">
    <property type="entry name" value="CRAL/TRIO_N_dom_sf"/>
</dbReference>
<dbReference type="AlphaFoldDB" id="A0AAN7LKJ1"/>
<dbReference type="EMBL" id="JAXQNO010000016">
    <property type="protein sequence ID" value="KAK4782571.1"/>
    <property type="molecule type" value="Genomic_DNA"/>
</dbReference>
<dbReference type="Gene3D" id="3.40.525.10">
    <property type="entry name" value="CRAL-TRIO lipid binding domain"/>
    <property type="match status" value="1"/>
</dbReference>
<dbReference type="Proteomes" id="UP001346149">
    <property type="component" value="Unassembled WGS sequence"/>
</dbReference>
<name>A0AAN7LKJ1_TRANT</name>
<comment type="caution">
    <text evidence="2">The sequence shown here is derived from an EMBL/GenBank/DDBJ whole genome shotgun (WGS) entry which is preliminary data.</text>
</comment>
<organism evidence="2 3">
    <name type="scientific">Trapa natans</name>
    <name type="common">Water chestnut</name>
    <dbReference type="NCBI Taxonomy" id="22666"/>
    <lineage>
        <taxon>Eukaryota</taxon>
        <taxon>Viridiplantae</taxon>
        <taxon>Streptophyta</taxon>
        <taxon>Embryophyta</taxon>
        <taxon>Tracheophyta</taxon>
        <taxon>Spermatophyta</taxon>
        <taxon>Magnoliopsida</taxon>
        <taxon>eudicotyledons</taxon>
        <taxon>Gunneridae</taxon>
        <taxon>Pentapetalae</taxon>
        <taxon>rosids</taxon>
        <taxon>malvids</taxon>
        <taxon>Myrtales</taxon>
        <taxon>Lythraceae</taxon>
        <taxon>Trapa</taxon>
    </lineage>
</organism>
<dbReference type="InterPro" id="IPR011074">
    <property type="entry name" value="CRAL/TRIO_N_dom"/>
</dbReference>
<dbReference type="SUPFAM" id="SSF52087">
    <property type="entry name" value="CRAL/TRIO domain"/>
    <property type="match status" value="1"/>
</dbReference>
<reference evidence="2 3" key="1">
    <citation type="journal article" date="2023" name="Hortic Res">
        <title>Pangenome of water caltrop reveals structural variations and asymmetric subgenome divergence after allopolyploidization.</title>
        <authorList>
            <person name="Zhang X."/>
            <person name="Chen Y."/>
            <person name="Wang L."/>
            <person name="Yuan Y."/>
            <person name="Fang M."/>
            <person name="Shi L."/>
            <person name="Lu R."/>
            <person name="Comes H.P."/>
            <person name="Ma Y."/>
            <person name="Chen Y."/>
            <person name="Huang G."/>
            <person name="Zhou Y."/>
            <person name="Zheng Z."/>
            <person name="Qiu Y."/>
        </authorList>
    </citation>
    <scope>NUCLEOTIDE SEQUENCE [LARGE SCALE GENOMIC DNA]</scope>
    <source>
        <strain evidence="2">F231</strain>
    </source>
</reference>
<dbReference type="InterPro" id="IPR001251">
    <property type="entry name" value="CRAL-TRIO_dom"/>
</dbReference>
<keyword evidence="3" id="KW-1185">Reference proteome</keyword>